<dbReference type="GO" id="GO:0006313">
    <property type="term" value="P:DNA transposition"/>
    <property type="evidence" value="ECO:0007669"/>
    <property type="project" value="InterPro"/>
</dbReference>
<name>A0AAW5L8A6_BACCE</name>
<feature type="domain" description="Tn3 transposase DDE" evidence="1">
    <location>
        <begin position="2"/>
        <end position="75"/>
    </location>
</feature>
<evidence type="ECO:0000313" key="3">
    <source>
        <dbReference type="Proteomes" id="UP001204643"/>
    </source>
</evidence>
<evidence type="ECO:0000259" key="1">
    <source>
        <dbReference type="Pfam" id="PF01526"/>
    </source>
</evidence>
<dbReference type="EMBL" id="JANHEB010000407">
    <property type="protein sequence ID" value="MCQ6289395.1"/>
    <property type="molecule type" value="Genomic_DNA"/>
</dbReference>
<feature type="non-terminal residue" evidence="2">
    <location>
        <position position="77"/>
    </location>
</feature>
<gene>
    <name evidence="2" type="ORF">NPM19_33350</name>
</gene>
<sequence length="77" mass="8855">WGTNMRLYRMGQVSDIEYSNLATTSAYLIRLETLKDANVCISNATSKLRIVQCYDLDDFIHSSSDGQKYETLFHTLQ</sequence>
<dbReference type="InterPro" id="IPR002513">
    <property type="entry name" value="Tn3_Tnp_DDE_dom"/>
</dbReference>
<dbReference type="Proteomes" id="UP001204643">
    <property type="component" value="Unassembled WGS sequence"/>
</dbReference>
<dbReference type="GO" id="GO:0004803">
    <property type="term" value="F:transposase activity"/>
    <property type="evidence" value="ECO:0007669"/>
    <property type="project" value="InterPro"/>
</dbReference>
<accession>A0AAW5L8A6</accession>
<evidence type="ECO:0000313" key="2">
    <source>
        <dbReference type="EMBL" id="MCQ6289395.1"/>
    </source>
</evidence>
<dbReference type="Pfam" id="PF01526">
    <property type="entry name" value="DDE_Tnp_Tn3"/>
    <property type="match status" value="1"/>
</dbReference>
<organism evidence="2 3">
    <name type="scientific">Bacillus cereus</name>
    <dbReference type="NCBI Taxonomy" id="1396"/>
    <lineage>
        <taxon>Bacteria</taxon>
        <taxon>Bacillati</taxon>
        <taxon>Bacillota</taxon>
        <taxon>Bacilli</taxon>
        <taxon>Bacillales</taxon>
        <taxon>Bacillaceae</taxon>
        <taxon>Bacillus</taxon>
        <taxon>Bacillus cereus group</taxon>
    </lineage>
</organism>
<dbReference type="AlphaFoldDB" id="A0AAW5L8A6"/>
<protein>
    <submittedName>
        <fullName evidence="2">Transposase</fullName>
    </submittedName>
</protein>
<dbReference type="RefSeq" id="WP_256425701.1">
    <property type="nucleotide sequence ID" value="NZ_JANHEB010000407.1"/>
</dbReference>
<feature type="non-terminal residue" evidence="2">
    <location>
        <position position="1"/>
    </location>
</feature>
<proteinExistence type="predicted"/>
<comment type="caution">
    <text evidence="2">The sequence shown here is derived from an EMBL/GenBank/DDBJ whole genome shotgun (WGS) entry which is preliminary data.</text>
</comment>
<reference evidence="2" key="1">
    <citation type="submission" date="2022-07" db="EMBL/GenBank/DDBJ databases">
        <title>Identification and characterization of Bacillus thuringiensis and other Bacillus cereus group isolates from spinach by whole genome sequencing.</title>
        <authorList>
            <person name="Zao X."/>
            <person name="Zervas A."/>
            <person name="Hendriks M."/>
            <person name="Rajkovic A."/>
            <person name="Van Overbeek L."/>
            <person name="Hendriksen N.B."/>
            <person name="Uyttendaele M."/>
        </authorList>
    </citation>
    <scope>NUCLEOTIDE SEQUENCE</scope>
    <source>
        <strain evidence="2">781001F-1</strain>
    </source>
</reference>